<proteinExistence type="inferred from homology"/>
<keyword evidence="8" id="KW-0012">Acyltransferase</keyword>
<dbReference type="Pfam" id="PF06130">
    <property type="entry name" value="PTAC"/>
    <property type="match status" value="1"/>
</dbReference>
<evidence type="ECO:0000256" key="5">
    <source>
        <dbReference type="ARBA" id="ARBA00022679"/>
    </source>
</evidence>
<dbReference type="PANTHER" id="PTHR39453">
    <property type="entry name" value="PHOSPHATE PROPANOYLTRANSFERASE"/>
    <property type="match status" value="1"/>
</dbReference>
<evidence type="ECO:0000256" key="10">
    <source>
        <dbReference type="ARBA" id="ARBA00030939"/>
    </source>
</evidence>
<keyword evidence="7" id="KW-0862">Zinc</keyword>
<dbReference type="AlphaFoldDB" id="A0A1H9R0S8"/>
<comment type="catalytic activity">
    <reaction evidence="12">
        <text>propanoyl-CoA + phosphate = propanoyl phosphate + CoA</text>
        <dbReference type="Rhea" id="RHEA:28046"/>
        <dbReference type="ChEBI" id="CHEBI:43474"/>
        <dbReference type="ChEBI" id="CHEBI:57287"/>
        <dbReference type="ChEBI" id="CHEBI:57392"/>
        <dbReference type="ChEBI" id="CHEBI:58933"/>
        <dbReference type="EC" id="2.3.1.222"/>
    </reaction>
</comment>
<evidence type="ECO:0000256" key="2">
    <source>
        <dbReference type="ARBA" id="ARBA00007342"/>
    </source>
</evidence>
<dbReference type="GO" id="GO:0046872">
    <property type="term" value="F:metal ion binding"/>
    <property type="evidence" value="ECO:0007669"/>
    <property type="project" value="UniProtKB-KW"/>
</dbReference>
<evidence type="ECO:0000313" key="14">
    <source>
        <dbReference type="Proteomes" id="UP000199128"/>
    </source>
</evidence>
<sequence length="303" mass="31948">MKKLVSAQDVIAAKDGHEDIYIDDNTIVTAQAVDLAHEMGVCLKQGPAPHEGHEACAEQPHAEAHACHDKEEGCASALSAEELERVIAAALDKGIWSEGDLEGLLGTNGAAQVDADVVPVGVSGRHIHLSQVDLDQLFGPDFELTRIKDLSQPGQFAAKECVTIAGPKGVIEKVRVLGPVRSQTQVEVLAGDTFKLGVPQKVRLSGHLEGTPGVTVIGPKGSVCLHEGTIVAARHIHMNPAQAAERGFHDGQVVSIKADGERGGTLDNVIVRVTEGGNLDCHIDTEEANALQVKSGSTLRVIR</sequence>
<protein>
    <recommendedName>
        <fullName evidence="4">Phosphate propanoyltransferase</fullName>
        <ecNumber evidence="3">2.3.1.222</ecNumber>
    </recommendedName>
    <alternativeName>
        <fullName evidence="10">Phosphate acyltransferase PduL</fullName>
    </alternativeName>
    <alternativeName>
        <fullName evidence="9">Phosphotransacylase PduL</fullName>
    </alternativeName>
    <alternativeName>
        <fullName evidence="11">Propanediol utilization protein PduL</fullName>
    </alternativeName>
</protein>
<reference evidence="14" key="1">
    <citation type="submission" date="2016-10" db="EMBL/GenBank/DDBJ databases">
        <authorList>
            <person name="Varghese N."/>
            <person name="Submissions S."/>
        </authorList>
    </citation>
    <scope>NUCLEOTIDE SEQUENCE [LARGE SCALE GENOMIC DNA]</scope>
    <source>
        <strain evidence="14">KHGC19</strain>
    </source>
</reference>
<dbReference type="GO" id="GO:0016747">
    <property type="term" value="F:acyltransferase activity, transferring groups other than amino-acyl groups"/>
    <property type="evidence" value="ECO:0007669"/>
    <property type="project" value="InterPro"/>
</dbReference>
<dbReference type="Proteomes" id="UP000199128">
    <property type="component" value="Unassembled WGS sequence"/>
</dbReference>
<evidence type="ECO:0000256" key="1">
    <source>
        <dbReference type="ARBA" id="ARBA00001947"/>
    </source>
</evidence>
<evidence type="ECO:0000256" key="8">
    <source>
        <dbReference type="ARBA" id="ARBA00023315"/>
    </source>
</evidence>
<keyword evidence="6" id="KW-0479">Metal-binding</keyword>
<gene>
    <name evidence="13" type="ORF">SAMN05216446_1626</name>
</gene>
<dbReference type="PANTHER" id="PTHR39453:SF1">
    <property type="entry name" value="PHOSPHATE PROPANOYLTRANSFERASE"/>
    <property type="match status" value="1"/>
</dbReference>
<dbReference type="EMBL" id="FOGP01000007">
    <property type="protein sequence ID" value="SER66217.1"/>
    <property type="molecule type" value="Genomic_DNA"/>
</dbReference>
<evidence type="ECO:0000256" key="6">
    <source>
        <dbReference type="ARBA" id="ARBA00022723"/>
    </source>
</evidence>
<organism evidence="13 14">
    <name type="scientific">Parafannyhessea umbonata</name>
    <dbReference type="NCBI Taxonomy" id="604330"/>
    <lineage>
        <taxon>Bacteria</taxon>
        <taxon>Bacillati</taxon>
        <taxon>Actinomycetota</taxon>
        <taxon>Coriobacteriia</taxon>
        <taxon>Coriobacteriales</taxon>
        <taxon>Atopobiaceae</taxon>
        <taxon>Parafannyhessea</taxon>
    </lineage>
</organism>
<keyword evidence="5" id="KW-0808">Transferase</keyword>
<evidence type="ECO:0000256" key="9">
    <source>
        <dbReference type="ARBA" id="ARBA00030044"/>
    </source>
</evidence>
<evidence type="ECO:0000256" key="4">
    <source>
        <dbReference type="ARBA" id="ARBA00020837"/>
    </source>
</evidence>
<evidence type="ECO:0000256" key="7">
    <source>
        <dbReference type="ARBA" id="ARBA00022833"/>
    </source>
</evidence>
<accession>A0A1H9R0S8</accession>
<dbReference type="NCBIfam" id="NF011652">
    <property type="entry name" value="PRK15070.1"/>
    <property type="match status" value="1"/>
</dbReference>
<comment type="similarity">
    <text evidence="2">Belongs to the PduL family.</text>
</comment>
<evidence type="ECO:0000256" key="12">
    <source>
        <dbReference type="ARBA" id="ARBA00047589"/>
    </source>
</evidence>
<dbReference type="InterPro" id="IPR008300">
    <property type="entry name" value="PTAC"/>
</dbReference>
<evidence type="ECO:0000313" key="13">
    <source>
        <dbReference type="EMBL" id="SER66217.1"/>
    </source>
</evidence>
<dbReference type="EC" id="2.3.1.222" evidence="3"/>
<evidence type="ECO:0000256" key="11">
    <source>
        <dbReference type="ARBA" id="ARBA00033077"/>
    </source>
</evidence>
<comment type="cofactor">
    <cofactor evidence="1">
        <name>Zn(2+)</name>
        <dbReference type="ChEBI" id="CHEBI:29105"/>
    </cofactor>
</comment>
<name>A0A1H9R0S8_9ACTN</name>
<dbReference type="RefSeq" id="WP_091009697.1">
    <property type="nucleotide sequence ID" value="NZ_FOGP01000007.1"/>
</dbReference>
<evidence type="ECO:0000256" key="3">
    <source>
        <dbReference type="ARBA" id="ARBA00012206"/>
    </source>
</evidence>